<evidence type="ECO:0000313" key="2">
    <source>
        <dbReference type="EMBL" id="XBQ22562.1"/>
    </source>
</evidence>
<dbReference type="GO" id="GO:0016746">
    <property type="term" value="F:acyltransferase activity"/>
    <property type="evidence" value="ECO:0007669"/>
    <property type="project" value="UniProtKB-KW"/>
</dbReference>
<evidence type="ECO:0000259" key="1">
    <source>
        <dbReference type="Pfam" id="PF13480"/>
    </source>
</evidence>
<protein>
    <submittedName>
        <fullName evidence="2">GNAT family N-acetyltransferase</fullName>
        <ecNumber evidence="2">2.3.1.-</ecNumber>
    </submittedName>
</protein>
<feature type="domain" description="BioF2-like acetyltransferase" evidence="1">
    <location>
        <begin position="102"/>
        <end position="248"/>
    </location>
</feature>
<reference evidence="2" key="1">
    <citation type="submission" date="2024-05" db="EMBL/GenBank/DDBJ databases">
        <title>Draft Genome Sequences of Flagellimonas sp. MMG031 and Marinobacter sp. MMG032 Isolated from the dinoflagellate Symbiodinium pilosum.</title>
        <authorList>
            <person name="Shikuma N.J."/>
            <person name="Farrell M.V."/>
        </authorList>
    </citation>
    <scope>NUCLEOTIDE SEQUENCE</scope>
    <source>
        <strain evidence="2">MMG031</strain>
    </source>
</reference>
<organism evidence="2">
    <name type="scientific">Flagellimonas sp. MMG031</name>
    <dbReference type="NCBI Taxonomy" id="3158549"/>
    <lineage>
        <taxon>Bacteria</taxon>
        <taxon>Pseudomonadati</taxon>
        <taxon>Bacteroidota</taxon>
        <taxon>Flavobacteriia</taxon>
        <taxon>Flavobacteriales</taxon>
        <taxon>Flavobacteriaceae</taxon>
        <taxon>Flagellimonas</taxon>
    </lineage>
</organism>
<accession>A0AAU7MYQ7</accession>
<dbReference type="SUPFAM" id="SSF55729">
    <property type="entry name" value="Acyl-CoA N-acyltransferases (Nat)"/>
    <property type="match status" value="1"/>
</dbReference>
<gene>
    <name evidence="2" type="ORF">ABNE31_13245</name>
</gene>
<dbReference type="AlphaFoldDB" id="A0AAU7MYQ7"/>
<keyword evidence="2" id="KW-0808">Transferase</keyword>
<dbReference type="Gene3D" id="3.40.630.30">
    <property type="match status" value="1"/>
</dbReference>
<dbReference type="EMBL" id="CP157804">
    <property type="protein sequence ID" value="XBQ22562.1"/>
    <property type="molecule type" value="Genomic_DNA"/>
</dbReference>
<sequence length="323" mass="39091">MILESGFVFNLFLRRVLSPFYANPISNKITGKVYDTTPIQPLSIGRRAFFVEKDIPEYLTAETVDSLSDFKVKPIRQYKGFACNLDGYTDVADYLKENLGKSTIKNIRTRKRQLESRFNVVYKFYSGEIDKEHYDFLFDRFYHMLKNRFDEKKTYNRYLLDWKHYFEMIYPMLLKNEALLSVIYANDEPISISLEFCLEDICFGYIHGYDSNYHRYQLGDIRMVILLEWLIANKFRFFDTLMGETVFKAKWSNHIYNFHYDVFYKKNSISSLVRLNYLEFKLRFKQWLRDKGILGKWFKMDKFLYKRMAKKLKNHNWKNMEVS</sequence>
<dbReference type="KEGG" id="fld:ABNE31_13245"/>
<dbReference type="InterPro" id="IPR016181">
    <property type="entry name" value="Acyl_CoA_acyltransferase"/>
</dbReference>
<keyword evidence="2" id="KW-0012">Acyltransferase</keyword>
<dbReference type="EC" id="2.3.1.-" evidence="2"/>
<dbReference type="InterPro" id="IPR038740">
    <property type="entry name" value="BioF2-like_GNAT_dom"/>
</dbReference>
<dbReference type="Pfam" id="PF13480">
    <property type="entry name" value="Acetyltransf_6"/>
    <property type="match status" value="1"/>
</dbReference>
<dbReference type="RefSeq" id="WP_349351479.1">
    <property type="nucleotide sequence ID" value="NZ_CP157804.1"/>
</dbReference>
<name>A0AAU7MYQ7_9FLAO</name>
<proteinExistence type="predicted"/>